<dbReference type="Pfam" id="PF10343">
    <property type="entry name" value="Q_salvage"/>
    <property type="match status" value="1"/>
</dbReference>
<evidence type="ECO:0000313" key="7">
    <source>
        <dbReference type="EMBL" id="KAK9825196.1"/>
    </source>
</evidence>
<accession>A0AAW1QUN6</accession>
<proteinExistence type="inferred from homology"/>
<keyword evidence="1 6" id="KW-0378">Hydrolase</keyword>
<comment type="catalytic activity">
    <reaction evidence="5 6">
        <text>queuosine 5'-phosphate + H2O = queuine + D-ribose 5-phosphate</text>
        <dbReference type="Rhea" id="RHEA:75387"/>
        <dbReference type="ChEBI" id="CHEBI:15377"/>
        <dbReference type="ChEBI" id="CHEBI:17433"/>
        <dbReference type="ChEBI" id="CHEBI:78346"/>
        <dbReference type="ChEBI" id="CHEBI:194371"/>
    </reaction>
    <physiologicalReaction direction="left-to-right" evidence="5 6">
        <dbReference type="Rhea" id="RHEA:75388"/>
    </physiologicalReaction>
</comment>
<protein>
    <recommendedName>
        <fullName evidence="3 6">Queuosine 5'-phosphate N-glycosylase/hydrolase</fullName>
        <ecNumber evidence="6">3.2.2.-</ecNumber>
    </recommendedName>
    <alternativeName>
        <fullName evidence="4 6">Queuosine-nucleotide N-glycosylase/hydrolase</fullName>
    </alternativeName>
</protein>
<dbReference type="Proteomes" id="UP001445335">
    <property type="component" value="Unassembled WGS sequence"/>
</dbReference>
<evidence type="ECO:0000313" key="8">
    <source>
        <dbReference type="Proteomes" id="UP001445335"/>
    </source>
</evidence>
<evidence type="ECO:0000256" key="1">
    <source>
        <dbReference type="ARBA" id="ARBA00022801"/>
    </source>
</evidence>
<comment type="similarity">
    <text evidence="2 6">Belongs to the QNG1 protein family.</text>
</comment>
<organism evidence="7 8">
    <name type="scientific">Elliptochloris bilobata</name>
    <dbReference type="NCBI Taxonomy" id="381761"/>
    <lineage>
        <taxon>Eukaryota</taxon>
        <taxon>Viridiplantae</taxon>
        <taxon>Chlorophyta</taxon>
        <taxon>core chlorophytes</taxon>
        <taxon>Trebouxiophyceae</taxon>
        <taxon>Trebouxiophyceae incertae sedis</taxon>
        <taxon>Elliptochloris clade</taxon>
        <taxon>Elliptochloris</taxon>
    </lineage>
</organism>
<comment type="function">
    <text evidence="6">Catalyzes the hydrolysis of queuosine 5'-phosphate, releasing the nucleobase queuine (q). Is required for salvage of queuine from exogenous queuosine (Q) that is imported and then converted to queuosine 5'-phosphate intracellularly.</text>
</comment>
<name>A0AAW1QUN6_9CHLO</name>
<evidence type="ECO:0000256" key="4">
    <source>
        <dbReference type="ARBA" id="ARBA00035393"/>
    </source>
</evidence>
<dbReference type="PANTHER" id="PTHR21314">
    <property type="entry name" value="QUEUOSINE 5'-PHOSPHATE N-GLYCOSYLASE_HYDROLASE-RELATED"/>
    <property type="match status" value="1"/>
</dbReference>
<comment type="caution">
    <text evidence="7">The sequence shown here is derived from an EMBL/GenBank/DDBJ whole genome shotgun (WGS) entry which is preliminary data.</text>
</comment>
<gene>
    <name evidence="7" type="ORF">WJX81_006366</name>
</gene>
<dbReference type="EC" id="3.2.2.-" evidence="6"/>
<evidence type="ECO:0000256" key="6">
    <source>
        <dbReference type="RuleBase" id="RU365002"/>
    </source>
</evidence>
<dbReference type="InterPro" id="IPR019438">
    <property type="entry name" value="Q_salvage"/>
</dbReference>
<dbReference type="EMBL" id="JALJOU010000076">
    <property type="protein sequence ID" value="KAK9825196.1"/>
    <property type="molecule type" value="Genomic_DNA"/>
</dbReference>
<dbReference type="GO" id="GO:0016787">
    <property type="term" value="F:hydrolase activity"/>
    <property type="evidence" value="ECO:0007669"/>
    <property type="project" value="UniProtKB-KW"/>
</dbReference>
<dbReference type="GO" id="GO:0006400">
    <property type="term" value="P:tRNA modification"/>
    <property type="evidence" value="ECO:0007669"/>
    <property type="project" value="TreeGrafter"/>
</dbReference>
<evidence type="ECO:0000256" key="3">
    <source>
        <dbReference type="ARBA" id="ARBA00035306"/>
    </source>
</evidence>
<dbReference type="PANTHER" id="PTHR21314:SF0">
    <property type="entry name" value="QUEUOSINE 5'-PHOSPHATE N-GLYCOSYLASE_HYDROLASE"/>
    <property type="match status" value="1"/>
</dbReference>
<reference evidence="7 8" key="1">
    <citation type="journal article" date="2024" name="Nat. Commun.">
        <title>Phylogenomics reveals the evolutionary origins of lichenization in chlorophyte algae.</title>
        <authorList>
            <person name="Puginier C."/>
            <person name="Libourel C."/>
            <person name="Otte J."/>
            <person name="Skaloud P."/>
            <person name="Haon M."/>
            <person name="Grisel S."/>
            <person name="Petersen M."/>
            <person name="Berrin J.G."/>
            <person name="Delaux P.M."/>
            <person name="Dal Grande F."/>
            <person name="Keller J."/>
        </authorList>
    </citation>
    <scope>NUCLEOTIDE SEQUENCE [LARGE SCALE GENOMIC DNA]</scope>
    <source>
        <strain evidence="7 8">SAG 245.80</strain>
    </source>
</reference>
<dbReference type="AlphaFoldDB" id="A0AAW1QUN6"/>
<evidence type="ECO:0000256" key="2">
    <source>
        <dbReference type="ARBA" id="ARBA00035119"/>
    </source>
</evidence>
<evidence type="ECO:0000256" key="5">
    <source>
        <dbReference type="ARBA" id="ARBA00048204"/>
    </source>
</evidence>
<sequence>MPGIPAGSVLQQITRACDQIASESTSELRIDDGALQAYANALDPAEVRAAAEQSRLPIRFDNEQSEVNLMALQRLLDFGSGYEPLLAAATGRSARETMQFGVIGLHISGQALDAAFLGGLSAFALASYFGFPAQQDSQLQPGIYISRPGPLAGLSERMRAVLHGAGAALASAGVADLGALVLQLVDARRSSRQPVNAAALVTALAEAVPGFADYAQWRGQAVPLHRKAAGLAGDLAARFGTEDPRFAFADAADLPADSGNALQAPLRYLGILRLSEPLARAVDAGEDMPPGPQETALRAAAVAACARVAAAAPGGVTAHQVGAYLLARTSGETGLPPGHLTRDTAAY</sequence>
<keyword evidence="8" id="KW-1185">Reference proteome</keyword>